<evidence type="ECO:0000313" key="3">
    <source>
        <dbReference type="EMBL" id="MFB9149566.1"/>
    </source>
</evidence>
<feature type="compositionally biased region" description="Basic and acidic residues" evidence="1">
    <location>
        <begin position="59"/>
        <end position="68"/>
    </location>
</feature>
<protein>
    <submittedName>
        <fullName evidence="3">Helix-turn-helix transcriptional regulator</fullName>
    </submittedName>
</protein>
<dbReference type="InterPro" id="IPR041657">
    <property type="entry name" value="HTH_17"/>
</dbReference>
<dbReference type="Proteomes" id="UP001589670">
    <property type="component" value="Unassembled WGS sequence"/>
</dbReference>
<dbReference type="Pfam" id="PF12728">
    <property type="entry name" value="HTH_17"/>
    <property type="match status" value="1"/>
</dbReference>
<reference evidence="3 4" key="1">
    <citation type="submission" date="2024-09" db="EMBL/GenBank/DDBJ databases">
        <authorList>
            <person name="Sun Q."/>
            <person name="Mori K."/>
        </authorList>
    </citation>
    <scope>NUCLEOTIDE SEQUENCE [LARGE SCALE GENOMIC DNA]</scope>
    <source>
        <strain evidence="3 4">CECT 9424</strain>
    </source>
</reference>
<organism evidence="3 4">
    <name type="scientific">Roseovarius ramblicola</name>
    <dbReference type="NCBI Taxonomy" id="2022336"/>
    <lineage>
        <taxon>Bacteria</taxon>
        <taxon>Pseudomonadati</taxon>
        <taxon>Pseudomonadota</taxon>
        <taxon>Alphaproteobacteria</taxon>
        <taxon>Rhodobacterales</taxon>
        <taxon>Roseobacteraceae</taxon>
        <taxon>Roseovarius</taxon>
    </lineage>
</organism>
<dbReference type="SUPFAM" id="SSF46955">
    <property type="entry name" value="Putative DNA-binding domain"/>
    <property type="match status" value="1"/>
</dbReference>
<evidence type="ECO:0000313" key="4">
    <source>
        <dbReference type="Proteomes" id="UP001589670"/>
    </source>
</evidence>
<gene>
    <name evidence="3" type="ORF">ACFFU4_07350</name>
</gene>
<dbReference type="Gene3D" id="1.10.238.160">
    <property type="match status" value="1"/>
</dbReference>
<evidence type="ECO:0000256" key="1">
    <source>
        <dbReference type="SAM" id="MobiDB-lite"/>
    </source>
</evidence>
<proteinExistence type="predicted"/>
<feature type="region of interest" description="Disordered" evidence="1">
    <location>
        <begin position="59"/>
        <end position="79"/>
    </location>
</feature>
<comment type="caution">
    <text evidence="3">The sequence shown here is derived from an EMBL/GenBank/DDBJ whole genome shotgun (WGS) entry which is preliminary data.</text>
</comment>
<evidence type="ECO:0000259" key="2">
    <source>
        <dbReference type="Pfam" id="PF12728"/>
    </source>
</evidence>
<sequence>MPEPLLVRAPEAARMLGISKSTLWARVAQGRCPGPIRWDGVTVWRVRDLEEFVERLADQMADQADHPPGKRSKNMALTG</sequence>
<keyword evidence="4" id="KW-1185">Reference proteome</keyword>
<name>A0ABV5I022_9RHOB</name>
<dbReference type="RefSeq" id="WP_377068606.1">
    <property type="nucleotide sequence ID" value="NZ_JBHMEC010000011.1"/>
</dbReference>
<accession>A0ABV5I022</accession>
<feature type="domain" description="Helix-turn-helix" evidence="2">
    <location>
        <begin position="9"/>
        <end position="55"/>
    </location>
</feature>
<dbReference type="InterPro" id="IPR009061">
    <property type="entry name" value="DNA-bd_dom_put_sf"/>
</dbReference>
<dbReference type="EMBL" id="JBHMEC010000011">
    <property type="protein sequence ID" value="MFB9149566.1"/>
    <property type="molecule type" value="Genomic_DNA"/>
</dbReference>